<feature type="transmembrane region" description="Helical" evidence="1">
    <location>
        <begin position="82"/>
        <end position="109"/>
    </location>
</feature>
<feature type="transmembrane region" description="Helical" evidence="1">
    <location>
        <begin position="39"/>
        <end position="61"/>
    </location>
</feature>
<dbReference type="Pfam" id="PF07556">
    <property type="entry name" value="DUF1538"/>
    <property type="match status" value="2"/>
</dbReference>
<feature type="transmembrane region" description="Helical" evidence="1">
    <location>
        <begin position="121"/>
        <end position="143"/>
    </location>
</feature>
<feature type="transmembrane region" description="Helical" evidence="1">
    <location>
        <begin position="15"/>
        <end position="33"/>
    </location>
</feature>
<dbReference type="Proteomes" id="UP001138802">
    <property type="component" value="Unassembled WGS sequence"/>
</dbReference>
<feature type="transmembrane region" description="Helical" evidence="1">
    <location>
        <begin position="278"/>
        <end position="296"/>
    </location>
</feature>
<keyword evidence="1" id="KW-1133">Transmembrane helix</keyword>
<feature type="transmembrane region" description="Helical" evidence="1">
    <location>
        <begin position="389"/>
        <end position="406"/>
    </location>
</feature>
<proteinExistence type="predicted"/>
<evidence type="ECO:0000256" key="1">
    <source>
        <dbReference type="SAM" id="Phobius"/>
    </source>
</evidence>
<keyword evidence="1" id="KW-0472">Membrane</keyword>
<evidence type="ECO:0000313" key="2">
    <source>
        <dbReference type="EMBL" id="MBK1645714.1"/>
    </source>
</evidence>
<feature type="transmembrane region" description="Helical" evidence="1">
    <location>
        <begin position="347"/>
        <end position="368"/>
    </location>
</feature>
<reference evidence="2 3" key="1">
    <citation type="journal article" date="2020" name="Microorganisms">
        <title>Osmotic Adaptation and Compatible Solute Biosynthesis of Phototrophic Bacteria as Revealed from Genome Analyses.</title>
        <authorList>
            <person name="Imhoff J.F."/>
            <person name="Rahn T."/>
            <person name="Kunzel S."/>
            <person name="Keller A."/>
            <person name="Neulinger S.C."/>
        </authorList>
    </citation>
    <scope>NUCLEOTIDE SEQUENCE [LARGE SCALE GENOMIC DNA]</scope>
    <source>
        <strain evidence="2 3">DSM 21303</strain>
    </source>
</reference>
<dbReference type="RefSeq" id="WP_200388527.1">
    <property type="nucleotide sequence ID" value="NZ_NRSD01000015.1"/>
</dbReference>
<evidence type="ECO:0000313" key="3">
    <source>
        <dbReference type="Proteomes" id="UP001138802"/>
    </source>
</evidence>
<dbReference type="InterPro" id="IPR011435">
    <property type="entry name" value="UmpAB"/>
</dbReference>
<keyword evidence="3" id="KW-1185">Reference proteome</keyword>
<organism evidence="2 3">
    <name type="scientific">Thiocapsa imhoffii</name>
    <dbReference type="NCBI Taxonomy" id="382777"/>
    <lineage>
        <taxon>Bacteria</taxon>
        <taxon>Pseudomonadati</taxon>
        <taxon>Pseudomonadota</taxon>
        <taxon>Gammaproteobacteria</taxon>
        <taxon>Chromatiales</taxon>
        <taxon>Chromatiaceae</taxon>
        <taxon>Thiocapsa</taxon>
    </lineage>
</organism>
<dbReference type="AlphaFoldDB" id="A0A9X0WJZ0"/>
<feature type="transmembrane region" description="Helical" evidence="1">
    <location>
        <begin position="474"/>
        <end position="495"/>
    </location>
</feature>
<dbReference type="EMBL" id="NRSD01000015">
    <property type="protein sequence ID" value="MBK1645714.1"/>
    <property type="molecule type" value="Genomic_DNA"/>
</dbReference>
<gene>
    <name evidence="2" type="ORF">CKO25_13855</name>
</gene>
<protein>
    <recommendedName>
        <fullName evidence="4">DUF1538 domain-containing protein</fullName>
    </recommendedName>
</protein>
<feature type="transmembrane region" description="Helical" evidence="1">
    <location>
        <begin position="308"/>
        <end position="327"/>
    </location>
</feature>
<keyword evidence="1" id="KW-0812">Transmembrane</keyword>
<accession>A0A9X0WJZ0</accession>
<name>A0A9X0WJZ0_9GAMM</name>
<evidence type="ECO:0008006" key="4">
    <source>
        <dbReference type="Google" id="ProtNLM"/>
    </source>
</evidence>
<comment type="caution">
    <text evidence="2">The sequence shown here is derived from an EMBL/GenBank/DDBJ whole genome shotgun (WGS) entry which is preliminary data.</text>
</comment>
<feature type="transmembrane region" description="Helical" evidence="1">
    <location>
        <begin position="180"/>
        <end position="201"/>
    </location>
</feature>
<feature type="transmembrane region" description="Helical" evidence="1">
    <location>
        <begin position="441"/>
        <end position="462"/>
    </location>
</feature>
<sequence>MSQLKEFLGLLNHSFRNLLPIILVVGVFQLLVIQQVPEAWLGMVIGLLVVILGVALFLHGLELGIFPIGKNLSNEFARKGSLPWLMVFGFSLGFAAVIAEPALIAVATQAETISAGRIDGFVLRVLVAVSVGAVVALGILRIILGHRLHWYMIIGYLMVVTVTFFAPAEIVGLAYDSGGVTTNIVTVPLIAALGLGLAVSIRGRSAMIHGFGLVALAVMVPMISVQLYGILVYSFGEAAEVATVLPQVSDSSASIPQGGSHAGVGGILLGMLGDLIEMFRDVLPIILVVLGFQYLVIRKHIAHVHKVAGGFVLVIIGLYAFVVGLKMGLFPIGQSMAEQLIALDQWLFVYLFAFSIGFATTMAEPALIAIGHQAEEAAKGRLKGNTIRLLVALGVAVGITIGVHRIISGDSIHYYIMGGYALVIVLTLLTPKDIIALAYDLGGVTTSEVTVPLVTALGIGLASQIEGRNVMIDGFGLIAFASIFPIISVMSYAILAERLARRRSTSRA</sequence>
<feature type="transmembrane region" description="Helical" evidence="1">
    <location>
        <begin position="412"/>
        <end position="429"/>
    </location>
</feature>
<feature type="transmembrane region" description="Helical" evidence="1">
    <location>
        <begin position="213"/>
        <end position="236"/>
    </location>
</feature>
<feature type="transmembrane region" description="Helical" evidence="1">
    <location>
        <begin position="150"/>
        <end position="168"/>
    </location>
</feature>